<evidence type="ECO:0000313" key="6">
    <source>
        <dbReference type="EMBL" id="EFP88348.2"/>
    </source>
</evidence>
<reference evidence="7" key="2">
    <citation type="journal article" date="2011" name="Proc. Natl. Acad. Sci. U.S.A.">
        <title>Obligate biotrophy features unraveled by the genomic analysis of rust fungi.</title>
        <authorList>
            <person name="Duplessis S."/>
            <person name="Cuomo C.A."/>
            <person name="Lin Y.-C."/>
            <person name="Aerts A."/>
            <person name="Tisserant E."/>
            <person name="Veneault-Fourrey C."/>
            <person name="Joly D.L."/>
            <person name="Hacquard S."/>
            <person name="Amselem J."/>
            <person name="Cantarel B.L."/>
            <person name="Chiu R."/>
            <person name="Coutinho P.M."/>
            <person name="Feau N."/>
            <person name="Field M."/>
            <person name="Frey P."/>
            <person name="Gelhaye E."/>
            <person name="Goldberg J."/>
            <person name="Grabherr M.G."/>
            <person name="Kodira C.D."/>
            <person name="Kohler A."/>
            <person name="Kuees U."/>
            <person name="Lindquist E.A."/>
            <person name="Lucas S.M."/>
            <person name="Mago R."/>
            <person name="Mauceli E."/>
            <person name="Morin E."/>
            <person name="Murat C."/>
            <person name="Pangilinan J.L."/>
            <person name="Park R."/>
            <person name="Pearson M."/>
            <person name="Quesneville H."/>
            <person name="Rouhier N."/>
            <person name="Sakthikumar S."/>
            <person name="Salamov A.A."/>
            <person name="Schmutz J."/>
            <person name="Selles B."/>
            <person name="Shapiro H."/>
            <person name="Tanguay P."/>
            <person name="Tuskan G.A."/>
            <person name="Henrissat B."/>
            <person name="Van de Peer Y."/>
            <person name="Rouze P."/>
            <person name="Ellis J.G."/>
            <person name="Dodds P.N."/>
            <person name="Schein J.E."/>
            <person name="Zhong S."/>
            <person name="Hamelin R.C."/>
            <person name="Grigoriev I.V."/>
            <person name="Szabo L.J."/>
            <person name="Martin F."/>
        </authorList>
    </citation>
    <scope>NUCLEOTIDE SEQUENCE [LARGE SCALE GENOMIC DNA]</scope>
    <source>
        <strain evidence="7">CRL 75-36-700-3 / race SCCL</strain>
    </source>
</reference>
<keyword evidence="7" id="KW-1185">Reference proteome</keyword>
<proteinExistence type="inferred from homology"/>
<dbReference type="FunFam" id="3.40.50.1820:FF:000655">
    <property type="entry name" value="Carboxypeptidase"/>
    <property type="match status" value="1"/>
</dbReference>
<keyword evidence="2" id="KW-0121">Carboxypeptidase</keyword>
<dbReference type="GO" id="GO:0006508">
    <property type="term" value="P:proteolysis"/>
    <property type="evidence" value="ECO:0007669"/>
    <property type="project" value="UniProtKB-KW"/>
</dbReference>
<dbReference type="KEGG" id="pgr:PGTG_14432"/>
<protein>
    <submittedName>
        <fullName evidence="6">Uncharacterized protein</fullName>
    </submittedName>
</protein>
<sequence length="498" mass="54497">MGRVHYIALVDWQPAKKTNPHRSHIQVVFLVELGAVTPPPTNRKPSTASPPNAASSVNFKSPLARQFVVPPRLPGVPFPIQQSYAGRLNVSVNPRQVSQMFFWLVPADDAGGSKDLTIWVNGDACSGLVGAFQGNGPITMNPGRVPTKNPNSWTRSSNMLYLDIPLNIGFTRGQATQRGSEDIGGLVFDFLTAFLKVFPEMNGLNLYMAGHAYSGTYISYAADKIYALQSKLALKLQGILLINAFISTPDYQQHIPIASYVTKNNDAFKFTPAQLNHLQATDNACGFSQYMTQHLTFPPRGVFPQVTKAVDPAHAPDFREQCMIFMEMFQGSSPDMNLGNIHDKPGMADPNFTKFVYPGRADVQSAFNVDGARRWASCGDFNKVFPNGDASPPPTLKVLPNVINHSKRTVIAHGLLDGTLPVDGMKLAIQSMTWGGKQGFQQSVNSKFMVGGKYGGRYHTERGLTFVEVAQSGSFMPHDQGQAALSIFEYLLGKRPTP</sequence>
<dbReference type="HOGENOM" id="CLU_008523_12_3_1"/>
<reference key="1">
    <citation type="submission" date="2007-01" db="EMBL/GenBank/DDBJ databases">
        <title>The Genome Sequence of Puccinia graminis f. sp. tritici Strain CRL 75-36-700-3.</title>
        <authorList>
            <consortium name="The Broad Institute Genome Sequencing Platform"/>
            <person name="Birren B."/>
            <person name="Lander E."/>
            <person name="Galagan J."/>
            <person name="Nusbaum C."/>
            <person name="Devon K."/>
            <person name="Cuomo C."/>
            <person name="Jaffe D."/>
            <person name="Butler J."/>
            <person name="Alvarez P."/>
            <person name="Gnerre S."/>
            <person name="Grabherr M."/>
            <person name="Mauceli E."/>
            <person name="Brockman W."/>
            <person name="Young S."/>
            <person name="LaButti K."/>
            <person name="Sykes S."/>
            <person name="DeCaprio D."/>
            <person name="Crawford M."/>
            <person name="Koehrsen M."/>
            <person name="Engels R."/>
            <person name="Montgomery P."/>
            <person name="Pearson M."/>
            <person name="Howarth C."/>
            <person name="Larson L."/>
            <person name="White J."/>
            <person name="Zeng Q."/>
            <person name="Kodira C."/>
            <person name="Yandava C."/>
            <person name="Alvarado L."/>
            <person name="O'Leary S."/>
            <person name="Szabo L."/>
            <person name="Dean R."/>
            <person name="Schein J."/>
        </authorList>
    </citation>
    <scope>NUCLEOTIDE SEQUENCE</scope>
    <source>
        <strain>CRL 75-36-700-3</strain>
    </source>
</reference>
<dbReference type="RefSeq" id="XP_003332767.2">
    <property type="nucleotide sequence ID" value="XM_003332719.2"/>
</dbReference>
<evidence type="ECO:0000256" key="5">
    <source>
        <dbReference type="ARBA" id="ARBA00023180"/>
    </source>
</evidence>
<keyword evidence="3" id="KW-0645">Protease</keyword>
<organism evidence="6 7">
    <name type="scientific">Puccinia graminis f. sp. tritici (strain CRL 75-36-700-3 / race SCCL)</name>
    <name type="common">Black stem rust fungus</name>
    <dbReference type="NCBI Taxonomy" id="418459"/>
    <lineage>
        <taxon>Eukaryota</taxon>
        <taxon>Fungi</taxon>
        <taxon>Dikarya</taxon>
        <taxon>Basidiomycota</taxon>
        <taxon>Pucciniomycotina</taxon>
        <taxon>Pucciniomycetes</taxon>
        <taxon>Pucciniales</taxon>
        <taxon>Pucciniaceae</taxon>
        <taxon>Puccinia</taxon>
    </lineage>
</organism>
<evidence type="ECO:0000313" key="7">
    <source>
        <dbReference type="Proteomes" id="UP000008783"/>
    </source>
</evidence>
<comment type="similarity">
    <text evidence="1">Belongs to the peptidase S10 family.</text>
</comment>
<evidence type="ECO:0000256" key="2">
    <source>
        <dbReference type="ARBA" id="ARBA00022645"/>
    </source>
</evidence>
<dbReference type="PANTHER" id="PTHR11802:SF479">
    <property type="entry name" value="CARBOXYPEPTIDASE"/>
    <property type="match status" value="1"/>
</dbReference>
<dbReference type="OrthoDB" id="443318at2759"/>
<keyword evidence="4" id="KW-0378">Hydrolase</keyword>
<name>E3KVK8_PUCGT</name>
<dbReference type="Pfam" id="PF00450">
    <property type="entry name" value="Peptidase_S10"/>
    <property type="match status" value="1"/>
</dbReference>
<dbReference type="InParanoid" id="E3KVK8"/>
<dbReference type="VEuPathDB" id="FungiDB:PGTG_14432"/>
<dbReference type="SUPFAM" id="SSF53474">
    <property type="entry name" value="alpha/beta-Hydrolases"/>
    <property type="match status" value="1"/>
</dbReference>
<evidence type="ECO:0000256" key="1">
    <source>
        <dbReference type="ARBA" id="ARBA00009431"/>
    </source>
</evidence>
<dbReference type="Proteomes" id="UP000008783">
    <property type="component" value="Unassembled WGS sequence"/>
</dbReference>
<dbReference type="EMBL" id="DS178313">
    <property type="protein sequence ID" value="EFP88348.2"/>
    <property type="molecule type" value="Genomic_DNA"/>
</dbReference>
<keyword evidence="5" id="KW-0325">Glycoprotein</keyword>
<dbReference type="GeneID" id="10535820"/>
<dbReference type="PRINTS" id="PR00724">
    <property type="entry name" value="CRBOXYPTASEC"/>
</dbReference>
<evidence type="ECO:0000256" key="4">
    <source>
        <dbReference type="ARBA" id="ARBA00022801"/>
    </source>
</evidence>
<dbReference type="GO" id="GO:0004185">
    <property type="term" value="F:serine-type carboxypeptidase activity"/>
    <property type="evidence" value="ECO:0000318"/>
    <property type="project" value="GO_Central"/>
</dbReference>
<dbReference type="InterPro" id="IPR001563">
    <property type="entry name" value="Peptidase_S10"/>
</dbReference>
<gene>
    <name evidence="6" type="ORF">PGTG_14432</name>
</gene>
<dbReference type="Gene3D" id="3.40.50.1820">
    <property type="entry name" value="alpha/beta hydrolase"/>
    <property type="match status" value="1"/>
</dbReference>
<accession>E3KVK8</accession>
<dbReference type="InterPro" id="IPR029058">
    <property type="entry name" value="AB_hydrolase_fold"/>
</dbReference>
<dbReference type="AlphaFoldDB" id="E3KVK8"/>
<evidence type="ECO:0000256" key="3">
    <source>
        <dbReference type="ARBA" id="ARBA00022670"/>
    </source>
</evidence>
<dbReference type="PANTHER" id="PTHR11802">
    <property type="entry name" value="SERINE PROTEASE FAMILY S10 SERINE CARBOXYPEPTIDASE"/>
    <property type="match status" value="1"/>
</dbReference>